<dbReference type="OrthoDB" id="9785768at2"/>
<dbReference type="InterPro" id="IPR055140">
    <property type="entry name" value="Thiolase_C_2"/>
</dbReference>
<dbReference type="Gene3D" id="3.40.47.10">
    <property type="match status" value="1"/>
</dbReference>
<keyword evidence="4" id="KW-1185">Reference proteome</keyword>
<dbReference type="PANTHER" id="PTHR42870">
    <property type="entry name" value="ACETYL-COA C-ACETYLTRANSFERASE"/>
    <property type="match status" value="1"/>
</dbReference>
<gene>
    <name evidence="3" type="ORF">SAMN05421642_104300</name>
</gene>
<evidence type="ECO:0000313" key="4">
    <source>
        <dbReference type="Proteomes" id="UP000198327"/>
    </source>
</evidence>
<dbReference type="AlphaFoldDB" id="A0A239GKV3"/>
<dbReference type="PANTHER" id="PTHR42870:SF1">
    <property type="entry name" value="NON-SPECIFIC LIPID-TRANSFER PROTEIN-LIKE 2"/>
    <property type="match status" value="1"/>
</dbReference>
<evidence type="ECO:0000259" key="2">
    <source>
        <dbReference type="Pfam" id="PF22691"/>
    </source>
</evidence>
<name>A0A239GKV3_9NOCA</name>
<sequence length="399" mass="41952">MNALSGKAAIVGIGATDFSKNSGRSELRLAAEAVTAALDDAGLSPDDVDGLTTFTMDTNTETAVARAVGIPNLKFFSRIHYGGGAACATIQQAAMAVATGVADVVVAYRAFNERSGARFGQVASHLAQAPTSSGIDAGWSYPHGLGTPASFVAMVARRYMHVYGVTSEDFGRIAVADRKHAANNPAAFFHGKPITLEDHQNSRWIAEPLHLLDCCQESDGGIALVVTSVDRARDLAKPAAVVTAAAQGSGADQYIMTSYYRDAMTGLPEMGLVGDQLWAQSGLTPSDIQTAVLYDHFTPYVLMQLEELGFCERGEAKDFIGDGAIELGGRLPLNTHGGQLGEAYIHGMNGIAEAVRQIRGTSVNQVQDVENVLVTAGTGVPTSGLVLSAPRQASRPRTR</sequence>
<protein>
    <submittedName>
        <fullName evidence="3">Acetyl-CoA acetyltransferase</fullName>
    </submittedName>
</protein>
<dbReference type="PIRSF" id="PIRSF000429">
    <property type="entry name" value="Ac-CoA_Ac_transf"/>
    <property type="match status" value="1"/>
</dbReference>
<keyword evidence="3" id="KW-0808">Transferase</keyword>
<dbReference type="Pfam" id="PF00108">
    <property type="entry name" value="Thiolase_N"/>
    <property type="match status" value="1"/>
</dbReference>
<evidence type="ECO:0000313" key="3">
    <source>
        <dbReference type="EMBL" id="SNS69916.1"/>
    </source>
</evidence>
<dbReference type="GO" id="GO:0016747">
    <property type="term" value="F:acyltransferase activity, transferring groups other than amino-acyl groups"/>
    <property type="evidence" value="ECO:0007669"/>
    <property type="project" value="InterPro"/>
</dbReference>
<dbReference type="EMBL" id="FZOW01000004">
    <property type="protein sequence ID" value="SNS69916.1"/>
    <property type="molecule type" value="Genomic_DNA"/>
</dbReference>
<feature type="domain" description="Thiolase C-terminal" evidence="2">
    <location>
        <begin position="270"/>
        <end position="381"/>
    </location>
</feature>
<dbReference type="STRING" id="398843.A3K89_18400"/>
<feature type="domain" description="Thiolase N-terminal" evidence="1">
    <location>
        <begin position="10"/>
        <end position="225"/>
    </location>
</feature>
<dbReference type="Pfam" id="PF22691">
    <property type="entry name" value="Thiolase_C_1"/>
    <property type="match status" value="1"/>
</dbReference>
<evidence type="ECO:0000259" key="1">
    <source>
        <dbReference type="Pfam" id="PF00108"/>
    </source>
</evidence>
<dbReference type="Proteomes" id="UP000198327">
    <property type="component" value="Unassembled WGS sequence"/>
</dbReference>
<dbReference type="InterPro" id="IPR016039">
    <property type="entry name" value="Thiolase-like"/>
</dbReference>
<accession>A0A239GKV3</accession>
<dbReference type="CDD" id="cd00829">
    <property type="entry name" value="SCP-x_thiolase"/>
    <property type="match status" value="1"/>
</dbReference>
<dbReference type="InterPro" id="IPR020616">
    <property type="entry name" value="Thiolase_N"/>
</dbReference>
<organism evidence="3 4">
    <name type="scientific">Rhodococcoides kyotonense</name>
    <dbReference type="NCBI Taxonomy" id="398843"/>
    <lineage>
        <taxon>Bacteria</taxon>
        <taxon>Bacillati</taxon>
        <taxon>Actinomycetota</taxon>
        <taxon>Actinomycetes</taxon>
        <taxon>Mycobacteriales</taxon>
        <taxon>Nocardiaceae</taxon>
        <taxon>Rhodococcoides</taxon>
    </lineage>
</organism>
<reference evidence="4" key="1">
    <citation type="submission" date="2017-06" db="EMBL/GenBank/DDBJ databases">
        <authorList>
            <person name="Varghese N."/>
            <person name="Submissions S."/>
        </authorList>
    </citation>
    <scope>NUCLEOTIDE SEQUENCE [LARGE SCALE GENOMIC DNA]</scope>
    <source>
        <strain evidence="4">JCM 23211</strain>
    </source>
</reference>
<proteinExistence type="predicted"/>
<dbReference type="NCBIfam" id="NF005892">
    <property type="entry name" value="PRK07855.1"/>
    <property type="match status" value="1"/>
</dbReference>
<dbReference type="InterPro" id="IPR002155">
    <property type="entry name" value="Thiolase"/>
</dbReference>
<dbReference type="SUPFAM" id="SSF53901">
    <property type="entry name" value="Thiolase-like"/>
    <property type="match status" value="2"/>
</dbReference>
<dbReference type="RefSeq" id="WP_089245273.1">
    <property type="nucleotide sequence ID" value="NZ_FZOW01000004.1"/>
</dbReference>